<accession>A0A0A9HSF2</accession>
<proteinExistence type="predicted"/>
<sequence length="48" mass="5383">MMFSILSPPTSTTGRLFILYLDRSSNMVRNVSDVCSARNGAHRKLPEI</sequence>
<name>A0A0A9HSF2_ARUDO</name>
<dbReference type="AlphaFoldDB" id="A0A0A9HSF2"/>
<protein>
    <submittedName>
        <fullName evidence="1">Uncharacterized protein</fullName>
    </submittedName>
</protein>
<reference evidence="1" key="1">
    <citation type="submission" date="2014-09" db="EMBL/GenBank/DDBJ databases">
        <authorList>
            <person name="Magalhaes I.L.F."/>
            <person name="Oliveira U."/>
            <person name="Santos F.R."/>
            <person name="Vidigal T.H.D.A."/>
            <person name="Brescovit A.D."/>
            <person name="Santos A.J."/>
        </authorList>
    </citation>
    <scope>NUCLEOTIDE SEQUENCE</scope>
    <source>
        <tissue evidence="1">Shoot tissue taken approximately 20 cm above the soil surface</tissue>
    </source>
</reference>
<organism evidence="1">
    <name type="scientific">Arundo donax</name>
    <name type="common">Giant reed</name>
    <name type="synonym">Donax arundinaceus</name>
    <dbReference type="NCBI Taxonomy" id="35708"/>
    <lineage>
        <taxon>Eukaryota</taxon>
        <taxon>Viridiplantae</taxon>
        <taxon>Streptophyta</taxon>
        <taxon>Embryophyta</taxon>
        <taxon>Tracheophyta</taxon>
        <taxon>Spermatophyta</taxon>
        <taxon>Magnoliopsida</taxon>
        <taxon>Liliopsida</taxon>
        <taxon>Poales</taxon>
        <taxon>Poaceae</taxon>
        <taxon>PACMAD clade</taxon>
        <taxon>Arundinoideae</taxon>
        <taxon>Arundineae</taxon>
        <taxon>Arundo</taxon>
    </lineage>
</organism>
<dbReference type="EMBL" id="GBRH01162038">
    <property type="protein sequence ID" value="JAE35858.1"/>
    <property type="molecule type" value="Transcribed_RNA"/>
</dbReference>
<evidence type="ECO:0000313" key="1">
    <source>
        <dbReference type="EMBL" id="JAE35858.1"/>
    </source>
</evidence>
<reference evidence="1" key="2">
    <citation type="journal article" date="2015" name="Data Brief">
        <title>Shoot transcriptome of the giant reed, Arundo donax.</title>
        <authorList>
            <person name="Barrero R.A."/>
            <person name="Guerrero F.D."/>
            <person name="Moolhuijzen P."/>
            <person name="Goolsby J.A."/>
            <person name="Tidwell J."/>
            <person name="Bellgard S.E."/>
            <person name="Bellgard M.I."/>
        </authorList>
    </citation>
    <scope>NUCLEOTIDE SEQUENCE</scope>
    <source>
        <tissue evidence="1">Shoot tissue taken approximately 20 cm above the soil surface</tissue>
    </source>
</reference>